<organism evidence="1 2">
    <name type="scientific">Coccidioides immitis RMSCC 2394</name>
    <dbReference type="NCBI Taxonomy" id="404692"/>
    <lineage>
        <taxon>Eukaryota</taxon>
        <taxon>Fungi</taxon>
        <taxon>Dikarya</taxon>
        <taxon>Ascomycota</taxon>
        <taxon>Pezizomycotina</taxon>
        <taxon>Eurotiomycetes</taxon>
        <taxon>Eurotiomycetidae</taxon>
        <taxon>Onygenales</taxon>
        <taxon>Onygenaceae</taxon>
        <taxon>Coccidioides</taxon>
    </lineage>
</organism>
<dbReference type="EMBL" id="DS028096">
    <property type="protein sequence ID" value="KMP06683.1"/>
    <property type="molecule type" value="Genomic_DNA"/>
</dbReference>
<gene>
    <name evidence="1" type="ORF">CIRG_06364</name>
</gene>
<accession>A0A0J6YIE3</accession>
<proteinExistence type="predicted"/>
<reference evidence="2" key="1">
    <citation type="journal article" date="2010" name="Genome Res.">
        <title>Population genomic sequencing of Coccidioides fungi reveals recent hybridization and transposon control.</title>
        <authorList>
            <person name="Neafsey D.E."/>
            <person name="Barker B.M."/>
            <person name="Sharpton T.J."/>
            <person name="Stajich J.E."/>
            <person name="Park D.J."/>
            <person name="Whiston E."/>
            <person name="Hung C.-Y."/>
            <person name="McMahan C."/>
            <person name="White J."/>
            <person name="Sykes S."/>
            <person name="Heiman D."/>
            <person name="Young S."/>
            <person name="Zeng Q."/>
            <person name="Abouelleil A."/>
            <person name="Aftuck L."/>
            <person name="Bessette D."/>
            <person name="Brown A."/>
            <person name="FitzGerald M."/>
            <person name="Lui A."/>
            <person name="Macdonald J.P."/>
            <person name="Priest M."/>
            <person name="Orbach M.J."/>
            <person name="Galgiani J.N."/>
            <person name="Kirkland T.N."/>
            <person name="Cole G.T."/>
            <person name="Birren B.W."/>
            <person name="Henn M.R."/>
            <person name="Taylor J.W."/>
            <person name="Rounsley S.D."/>
        </authorList>
    </citation>
    <scope>NUCLEOTIDE SEQUENCE [LARGE SCALE GENOMIC DNA]</scope>
    <source>
        <strain evidence="2">RMSCC 2394</strain>
    </source>
</reference>
<protein>
    <submittedName>
        <fullName evidence="1">Uncharacterized protein</fullName>
    </submittedName>
</protein>
<dbReference type="AlphaFoldDB" id="A0A0J6YIE3"/>
<name>A0A0J6YIE3_COCIT</name>
<sequence length="138" mass="16160">MKFLFVSEKTESIQLVQTFPEILSSAIKSLSLFEHVPRSPTSETDGELYTHLQKFITKQDNIAATHMLAYQLDRKEFELEEVIKTLRKAKDREENKGLFSSSEKSAKNNAPNFAEIYYPLVIQYYFWIDDMNLLKEEL</sequence>
<evidence type="ECO:0000313" key="1">
    <source>
        <dbReference type="EMBL" id="KMP06683.1"/>
    </source>
</evidence>
<dbReference type="Proteomes" id="UP000054565">
    <property type="component" value="Unassembled WGS sequence"/>
</dbReference>
<evidence type="ECO:0000313" key="2">
    <source>
        <dbReference type="Proteomes" id="UP000054565"/>
    </source>
</evidence>